<name>A0A367CGN1_9ENTE</name>
<proteinExistence type="predicted"/>
<accession>A0A367CGN1</accession>
<dbReference type="GO" id="GO:0005737">
    <property type="term" value="C:cytoplasm"/>
    <property type="evidence" value="ECO:0007669"/>
    <property type="project" value="TreeGrafter"/>
</dbReference>
<evidence type="ECO:0000256" key="2">
    <source>
        <dbReference type="ARBA" id="ARBA00023235"/>
    </source>
</evidence>
<evidence type="ECO:0000313" key="5">
    <source>
        <dbReference type="EMBL" id="RCA11781.1"/>
    </source>
</evidence>
<keyword evidence="1" id="KW-0324">Glycolysis</keyword>
<dbReference type="PROSITE" id="PS00175">
    <property type="entry name" value="PG_MUTASE"/>
    <property type="match status" value="1"/>
</dbReference>
<dbReference type="InterPro" id="IPR029033">
    <property type="entry name" value="His_PPase_superfam"/>
</dbReference>
<dbReference type="Proteomes" id="UP000252797">
    <property type="component" value="Unassembled WGS sequence"/>
</dbReference>
<comment type="caution">
    <text evidence="5">The sequence shown here is derived from an EMBL/GenBank/DDBJ whole genome shotgun (WGS) entry which is preliminary data.</text>
</comment>
<dbReference type="EMBL" id="LEPB01000002">
    <property type="protein sequence ID" value="RCA11781.1"/>
    <property type="molecule type" value="Genomic_DNA"/>
</dbReference>
<dbReference type="GO" id="GO:0016791">
    <property type="term" value="F:phosphatase activity"/>
    <property type="evidence" value="ECO:0007669"/>
    <property type="project" value="TreeGrafter"/>
</dbReference>
<dbReference type="InterPro" id="IPR001345">
    <property type="entry name" value="PG/BPGM_mutase_AS"/>
</dbReference>
<dbReference type="SUPFAM" id="SSF53254">
    <property type="entry name" value="Phosphoglycerate mutase-like"/>
    <property type="match status" value="1"/>
</dbReference>
<sequence>MIYDTIETELAKGSYLMLYVARHGETTWNAQGLVCGRADVPLTDKGKRQADLLAEKVTQLDIPVTKIIHSPLQRAKRTAQAVADRLELSMEEDDRLIEMDFGKYDGVPSKDAAFQEARQEFAVRFPNGESVLDVYARVVPLLKECLEDEENVYLLVCHNALMRVINAYFNPMPNHTFFDFYVDNTELVTFEKTID</sequence>
<gene>
    <name evidence="5" type="ORF">EA71_00695</name>
</gene>
<protein>
    <submittedName>
        <fullName evidence="5">Phosphoglycerate mutase</fullName>
    </submittedName>
</protein>
<evidence type="ECO:0000256" key="1">
    <source>
        <dbReference type="ARBA" id="ARBA00023152"/>
    </source>
</evidence>
<feature type="binding site" evidence="4">
    <location>
        <begin position="22"/>
        <end position="29"/>
    </location>
    <ligand>
        <name>substrate</name>
    </ligand>
</feature>
<dbReference type="Gene3D" id="3.40.50.1240">
    <property type="entry name" value="Phosphoglycerate mutase-like"/>
    <property type="match status" value="1"/>
</dbReference>
<reference evidence="5 6" key="1">
    <citation type="submission" date="2015-06" db="EMBL/GenBank/DDBJ databases">
        <title>The Genome Sequence of Enterococcus durans 4EA1.</title>
        <authorList>
            <consortium name="The Broad Institute Genomics Platform"/>
            <consortium name="The Broad Institute Genome Sequencing Center for Infectious Disease"/>
            <person name="Earl A.M."/>
            <person name="Van Tyne D."/>
            <person name="Lebreton F."/>
            <person name="Saavedra J.T."/>
            <person name="Gilmore M.S."/>
            <person name="Manson Mcguire A."/>
            <person name="Clock S."/>
            <person name="Crupain M."/>
            <person name="Rangan U."/>
            <person name="Young S."/>
            <person name="Abouelleil A."/>
            <person name="Cao P."/>
            <person name="Chapman S.B."/>
            <person name="Griggs A."/>
            <person name="Priest M."/>
            <person name="Shea T."/>
            <person name="Wortman J."/>
            <person name="Nusbaum C."/>
            <person name="Birren B."/>
        </authorList>
    </citation>
    <scope>NUCLEOTIDE SEQUENCE [LARGE SCALE GENOMIC DNA]</scope>
    <source>
        <strain evidence="5 6">4EA1</strain>
    </source>
</reference>
<dbReference type="AlphaFoldDB" id="A0A367CGN1"/>
<dbReference type="InterPro" id="IPR013078">
    <property type="entry name" value="His_Pase_superF_clade-1"/>
</dbReference>
<evidence type="ECO:0000256" key="4">
    <source>
        <dbReference type="PIRSR" id="PIRSR613078-2"/>
    </source>
</evidence>
<keyword evidence="2" id="KW-0413">Isomerase</keyword>
<dbReference type="STRING" id="53345.LIU_04695"/>
<feature type="active site" description="Proton donor/acceptor" evidence="3">
    <location>
        <position position="98"/>
    </location>
</feature>
<dbReference type="InterPro" id="IPR050275">
    <property type="entry name" value="PGM_Phosphatase"/>
</dbReference>
<feature type="active site" description="Tele-phosphohistidine intermediate" evidence="3">
    <location>
        <position position="23"/>
    </location>
</feature>
<dbReference type="PIRSF" id="PIRSF000709">
    <property type="entry name" value="6PFK_2-Ptase"/>
    <property type="match status" value="1"/>
</dbReference>
<dbReference type="PANTHER" id="PTHR48100">
    <property type="entry name" value="BROAD-SPECIFICITY PHOSPHATASE YOR283W-RELATED"/>
    <property type="match status" value="1"/>
</dbReference>
<evidence type="ECO:0000256" key="3">
    <source>
        <dbReference type="PIRSR" id="PIRSR613078-1"/>
    </source>
</evidence>
<dbReference type="SMART" id="SM00855">
    <property type="entry name" value="PGAM"/>
    <property type="match status" value="1"/>
</dbReference>
<evidence type="ECO:0000313" key="6">
    <source>
        <dbReference type="Proteomes" id="UP000252797"/>
    </source>
</evidence>
<feature type="binding site" evidence="4">
    <location>
        <position position="74"/>
    </location>
    <ligand>
        <name>substrate</name>
    </ligand>
</feature>
<dbReference type="CDD" id="cd07067">
    <property type="entry name" value="HP_PGM_like"/>
    <property type="match status" value="1"/>
</dbReference>
<organism evidence="5 6">
    <name type="scientific">Enterococcus durans</name>
    <dbReference type="NCBI Taxonomy" id="53345"/>
    <lineage>
        <taxon>Bacteria</taxon>
        <taxon>Bacillati</taxon>
        <taxon>Bacillota</taxon>
        <taxon>Bacilli</taxon>
        <taxon>Lactobacillales</taxon>
        <taxon>Enterococcaceae</taxon>
        <taxon>Enterococcus</taxon>
    </lineage>
</organism>
<dbReference type="PANTHER" id="PTHR48100:SF1">
    <property type="entry name" value="HISTIDINE PHOSPHATASE FAMILY PROTEIN-RELATED"/>
    <property type="match status" value="1"/>
</dbReference>
<dbReference type="Pfam" id="PF00300">
    <property type="entry name" value="His_Phos_1"/>
    <property type="match status" value="1"/>
</dbReference>